<dbReference type="GO" id="GO:0005886">
    <property type="term" value="C:plasma membrane"/>
    <property type="evidence" value="ECO:0007669"/>
    <property type="project" value="UniProtKB-SubCell"/>
</dbReference>
<proteinExistence type="predicted"/>
<dbReference type="InterPro" id="IPR036890">
    <property type="entry name" value="HATPase_C_sf"/>
</dbReference>
<evidence type="ECO:0000256" key="5">
    <source>
        <dbReference type="ARBA" id="ARBA00022553"/>
    </source>
</evidence>
<reference evidence="17" key="1">
    <citation type="submission" date="2016-10" db="EMBL/GenBank/DDBJ databases">
        <authorList>
            <person name="de Groot N.N."/>
        </authorList>
    </citation>
    <scope>NUCLEOTIDE SEQUENCE [LARGE SCALE GENOMIC DNA]</scope>
    <source>
        <strain evidence="17">CPCC 202695</strain>
    </source>
</reference>
<keyword evidence="12" id="KW-0902">Two-component regulatory system</keyword>
<dbReference type="Pfam" id="PF00512">
    <property type="entry name" value="HisKA"/>
    <property type="match status" value="1"/>
</dbReference>
<evidence type="ECO:0000256" key="1">
    <source>
        <dbReference type="ARBA" id="ARBA00000085"/>
    </source>
</evidence>
<dbReference type="Pfam" id="PF13493">
    <property type="entry name" value="DUF4118"/>
    <property type="match status" value="1"/>
</dbReference>
<dbReference type="Gene3D" id="3.40.50.300">
    <property type="entry name" value="P-loop containing nucleotide triphosphate hydrolases"/>
    <property type="match status" value="1"/>
</dbReference>
<evidence type="ECO:0000256" key="9">
    <source>
        <dbReference type="ARBA" id="ARBA00022777"/>
    </source>
</evidence>
<dbReference type="PANTHER" id="PTHR45569:SF1">
    <property type="entry name" value="SENSOR PROTEIN KDPD"/>
    <property type="match status" value="1"/>
</dbReference>
<dbReference type="PANTHER" id="PTHR45569">
    <property type="entry name" value="SENSOR PROTEIN KDPD"/>
    <property type="match status" value="1"/>
</dbReference>
<dbReference type="EMBL" id="LT629755">
    <property type="protein sequence ID" value="SDT28506.1"/>
    <property type="molecule type" value="Genomic_DNA"/>
</dbReference>
<dbReference type="Gene3D" id="1.20.120.620">
    <property type="entry name" value="Backbone structure of the membrane domain of e. Coli histidine kinase receptor kdpd"/>
    <property type="match status" value="1"/>
</dbReference>
<dbReference type="InterPro" id="IPR027417">
    <property type="entry name" value="P-loop_NTPase"/>
</dbReference>
<evidence type="ECO:0000256" key="12">
    <source>
        <dbReference type="ARBA" id="ARBA00023012"/>
    </source>
</evidence>
<evidence type="ECO:0000256" key="6">
    <source>
        <dbReference type="ARBA" id="ARBA00022679"/>
    </source>
</evidence>
<dbReference type="AlphaFoldDB" id="A0A1H1Z5L2"/>
<feature type="transmembrane region" description="Helical" evidence="14">
    <location>
        <begin position="409"/>
        <end position="437"/>
    </location>
</feature>
<keyword evidence="9 17" id="KW-0418">Kinase</keyword>
<dbReference type="GO" id="GO:0005524">
    <property type="term" value="F:ATP binding"/>
    <property type="evidence" value="ECO:0007669"/>
    <property type="project" value="UniProtKB-KW"/>
</dbReference>
<protein>
    <recommendedName>
        <fullName evidence="4">histidine kinase</fullName>
        <ecNumber evidence="4">2.7.13.3</ecNumber>
    </recommendedName>
</protein>
<evidence type="ECO:0000256" key="11">
    <source>
        <dbReference type="ARBA" id="ARBA00022989"/>
    </source>
</evidence>
<keyword evidence="6 16" id="KW-0808">Transferase</keyword>
<dbReference type="SMART" id="SM00387">
    <property type="entry name" value="HATPase_c"/>
    <property type="match status" value="1"/>
</dbReference>
<dbReference type="Proteomes" id="UP000199482">
    <property type="component" value="Chromosome I"/>
</dbReference>
<evidence type="ECO:0000256" key="4">
    <source>
        <dbReference type="ARBA" id="ARBA00012438"/>
    </source>
</evidence>
<dbReference type="CDD" id="cd00075">
    <property type="entry name" value="HATPase"/>
    <property type="match status" value="1"/>
</dbReference>
<evidence type="ECO:0000256" key="3">
    <source>
        <dbReference type="ARBA" id="ARBA00004236"/>
    </source>
</evidence>
<dbReference type="InterPro" id="IPR025201">
    <property type="entry name" value="KdpD_TM"/>
</dbReference>
<keyword evidence="11 14" id="KW-1133">Transmembrane helix</keyword>
<evidence type="ECO:0000256" key="13">
    <source>
        <dbReference type="ARBA" id="ARBA00023136"/>
    </source>
</evidence>
<keyword evidence="7 14" id="KW-0812">Transmembrane</keyword>
<organism evidence="17 18">
    <name type="scientific">Agromyces flavus</name>
    <dbReference type="NCBI Taxonomy" id="589382"/>
    <lineage>
        <taxon>Bacteria</taxon>
        <taxon>Bacillati</taxon>
        <taxon>Actinomycetota</taxon>
        <taxon>Actinomycetes</taxon>
        <taxon>Micrococcales</taxon>
        <taxon>Microbacteriaceae</taxon>
        <taxon>Agromyces</taxon>
    </lineage>
</organism>
<feature type="transmembrane region" description="Helical" evidence="14">
    <location>
        <begin position="378"/>
        <end position="397"/>
    </location>
</feature>
<evidence type="ECO:0000256" key="7">
    <source>
        <dbReference type="ARBA" id="ARBA00022692"/>
    </source>
</evidence>
<dbReference type="SUPFAM" id="SSF55874">
    <property type="entry name" value="ATPase domain of HSP90 chaperone/DNA topoisomerase II/histidine kinase"/>
    <property type="match status" value="1"/>
</dbReference>
<reference evidence="18" key="2">
    <citation type="submission" date="2016-10" db="EMBL/GenBank/DDBJ databases">
        <authorList>
            <person name="Varghese N."/>
            <person name="Submissions S."/>
        </authorList>
    </citation>
    <scope>NUCLEOTIDE SEQUENCE [LARGE SCALE GENOMIC DNA]</scope>
    <source>
        <strain evidence="18">CPCC 202695</strain>
    </source>
</reference>
<evidence type="ECO:0000313" key="16">
    <source>
        <dbReference type="EMBL" id="MCP2366921.1"/>
    </source>
</evidence>
<dbReference type="InterPro" id="IPR036097">
    <property type="entry name" value="HisK_dim/P_sf"/>
</dbReference>
<evidence type="ECO:0000313" key="19">
    <source>
        <dbReference type="Proteomes" id="UP000893823"/>
    </source>
</evidence>
<dbReference type="Proteomes" id="UP000893823">
    <property type="component" value="Unassembled WGS sequence"/>
</dbReference>
<dbReference type="SUPFAM" id="SSF47384">
    <property type="entry name" value="Homodimeric domain of signal transducing histidine kinase"/>
    <property type="match status" value="1"/>
</dbReference>
<dbReference type="STRING" id="589382.SAMN04489721_2999"/>
<dbReference type="Gene3D" id="1.10.287.130">
    <property type="match status" value="1"/>
</dbReference>
<dbReference type="PRINTS" id="PR00344">
    <property type="entry name" value="BCTRLSENSOR"/>
</dbReference>
<dbReference type="InterPro" id="IPR006016">
    <property type="entry name" value="UspA"/>
</dbReference>
<sequence>MRRGRLRVLLGAAPGVGKTYTMLEEGRRLRDEGRDVVVGFVEPHGRAATAAMVDGLEVVPRRTETHRGLRLEEMDLDAVLARKPEIALVDELAHTNAPGSRHPKRWQDVEDLLAAGIDVISTVNTQHIESLGDVVYEITGAQQRETIPDAVLRGADQVEVVDLAPQALRDRLATGLVYPAERIDAALSNYFRLGNLTALRELALLWLADEVDQALKAYRAEHGITGKWEARERVVVALTGGPEGETLLRRGARIAARSSGGELLAVHVTSPDGLRARHPEALDRQRTLVERLGGTYHEVVGEDIPKALVDFARASDATQLVIGVSRRSRLTAAFTGPGIGATVIRESGDIDVHIVTHAAAGSAISLPRLGGALSRQRLIAGFAVALVAGPLLSWLLWTLQTDASITSDVLAYQLLVIIVALIGGLWPGLFAAVLSGITLNFLFIEPRYTLSIGQPRQLLALGFYVVNALLVSYVVDQAARRSREARRSEAESQLLVTIAGSVLRGEDALQAMVTRTREAFGLAGVRLLVDGEVRVADGEPTSDDRHSVVPIGTRGVLELHGHELEASERRLLAVIATQMDAAIEQGALATAASAADSLAETDRVRSALLAAVGHDLRRPLTAASAAVSALRADDVKLGRGERRELLATAAESLDSLAGLVTNLLDVSRVQAGALAVTIAPTEIADVVFPALEELHAGPGELELELPDDGPRVLADAVLLQRVVVNLLANAMRFSPPGERVLVTASAFRGSVQLRIVDRGPGIPPERRDQVFTPFQRLGDTDNDTGLGLGLALSKGFVEGMDGTLDVEDTPGGGVTMVVTLPAEEADA</sequence>
<dbReference type="GO" id="GO:0000155">
    <property type="term" value="F:phosphorelay sensor kinase activity"/>
    <property type="evidence" value="ECO:0007669"/>
    <property type="project" value="InterPro"/>
</dbReference>
<dbReference type="FunFam" id="3.40.50.620:FF:000112">
    <property type="entry name" value="Sensor histidine kinase KdpD"/>
    <property type="match status" value="1"/>
</dbReference>
<accession>A0A1H1Z5L2</accession>
<comment type="subcellular location">
    <subcellularLocation>
        <location evidence="3">Cell membrane</location>
    </subcellularLocation>
    <subcellularLocation>
        <location evidence="2">Membrane</location>
        <topology evidence="2">Multi-pass membrane protein</topology>
    </subcellularLocation>
</comment>
<dbReference type="InterPro" id="IPR052023">
    <property type="entry name" value="Histidine_kinase_KdpD"/>
</dbReference>
<comment type="catalytic activity">
    <reaction evidence="1">
        <text>ATP + protein L-histidine = ADP + protein N-phospho-L-histidine.</text>
        <dbReference type="EC" id="2.7.13.3"/>
    </reaction>
</comment>
<keyword evidence="5" id="KW-0597">Phosphoprotein</keyword>
<evidence type="ECO:0000313" key="18">
    <source>
        <dbReference type="Proteomes" id="UP000199482"/>
    </source>
</evidence>
<name>A0A1H1Z5L2_9MICO</name>
<evidence type="ECO:0000256" key="14">
    <source>
        <dbReference type="SAM" id="Phobius"/>
    </source>
</evidence>
<feature type="transmembrane region" description="Helical" evidence="14">
    <location>
        <begin position="458"/>
        <end position="475"/>
    </location>
</feature>
<evidence type="ECO:0000256" key="8">
    <source>
        <dbReference type="ARBA" id="ARBA00022741"/>
    </source>
</evidence>
<keyword evidence="13 14" id="KW-0472">Membrane</keyword>
<dbReference type="InterPro" id="IPR038318">
    <property type="entry name" value="KdpD_sf"/>
</dbReference>
<dbReference type="Pfam" id="PF02518">
    <property type="entry name" value="HATPase_c"/>
    <property type="match status" value="1"/>
</dbReference>
<dbReference type="EC" id="2.7.13.3" evidence="4"/>
<dbReference type="InterPro" id="IPR005467">
    <property type="entry name" value="His_kinase_dom"/>
</dbReference>
<dbReference type="GO" id="GO:0005737">
    <property type="term" value="C:cytoplasm"/>
    <property type="evidence" value="ECO:0007669"/>
    <property type="project" value="UniProtKB-ARBA"/>
</dbReference>
<dbReference type="InterPro" id="IPR003661">
    <property type="entry name" value="HisK_dim/P_dom"/>
</dbReference>
<dbReference type="SUPFAM" id="SSF52402">
    <property type="entry name" value="Adenine nucleotide alpha hydrolases-like"/>
    <property type="match status" value="1"/>
</dbReference>
<keyword evidence="8" id="KW-0547">Nucleotide-binding</keyword>
<dbReference type="InterPro" id="IPR003594">
    <property type="entry name" value="HATPase_dom"/>
</dbReference>
<dbReference type="RefSeq" id="WP_092674129.1">
    <property type="nucleotide sequence ID" value="NZ_BMDN01000002.1"/>
</dbReference>
<dbReference type="CDD" id="cd00082">
    <property type="entry name" value="HisKA"/>
    <property type="match status" value="1"/>
</dbReference>
<dbReference type="Gene3D" id="3.40.50.620">
    <property type="entry name" value="HUPs"/>
    <property type="match status" value="1"/>
</dbReference>
<dbReference type="InterPro" id="IPR003852">
    <property type="entry name" value="Sig_transdc_His_kinase_KdpD_N"/>
</dbReference>
<dbReference type="EMBL" id="SODL02000002">
    <property type="protein sequence ID" value="MCP2366921.1"/>
    <property type="molecule type" value="Genomic_DNA"/>
</dbReference>
<dbReference type="OrthoDB" id="9806130at2"/>
<dbReference type="PROSITE" id="PS50109">
    <property type="entry name" value="HIS_KIN"/>
    <property type="match status" value="1"/>
</dbReference>
<dbReference type="FunFam" id="3.40.50.300:FF:000483">
    <property type="entry name" value="Sensor histidine kinase KdpD"/>
    <property type="match status" value="1"/>
</dbReference>
<gene>
    <name evidence="16" type="ORF">BCL57_001075</name>
    <name evidence="17" type="ORF">SAMN04489721_2999</name>
</gene>
<evidence type="ECO:0000313" key="17">
    <source>
        <dbReference type="EMBL" id="SDT28506.1"/>
    </source>
</evidence>
<feature type="domain" description="Histidine kinase" evidence="15">
    <location>
        <begin position="611"/>
        <end position="824"/>
    </location>
</feature>
<evidence type="ECO:0000256" key="2">
    <source>
        <dbReference type="ARBA" id="ARBA00004141"/>
    </source>
</evidence>
<dbReference type="InterPro" id="IPR004358">
    <property type="entry name" value="Sig_transdc_His_kin-like_C"/>
</dbReference>
<dbReference type="SMART" id="SM00388">
    <property type="entry name" value="HisKA"/>
    <property type="match status" value="1"/>
</dbReference>
<dbReference type="Gene3D" id="3.30.565.10">
    <property type="entry name" value="Histidine kinase-like ATPase, C-terminal domain"/>
    <property type="match status" value="1"/>
</dbReference>
<keyword evidence="10" id="KW-0067">ATP-binding</keyword>
<evidence type="ECO:0000259" key="15">
    <source>
        <dbReference type="PROSITE" id="PS50109"/>
    </source>
</evidence>
<dbReference type="Pfam" id="PF02702">
    <property type="entry name" value="KdpD"/>
    <property type="match status" value="1"/>
</dbReference>
<reference evidence="16" key="3">
    <citation type="submission" date="2022-06" db="EMBL/GenBank/DDBJ databases">
        <title>Genomic Encyclopedia of Type Strains, Phase III (KMG-III): the genomes of soil and plant-associated and newly described type strains.</title>
        <authorList>
            <person name="Whitman W."/>
        </authorList>
    </citation>
    <scope>NUCLEOTIDE SEQUENCE</scope>
    <source>
        <strain evidence="16">CPCC 202695</strain>
    </source>
</reference>
<dbReference type="InterPro" id="IPR014729">
    <property type="entry name" value="Rossmann-like_a/b/a_fold"/>
</dbReference>
<dbReference type="Pfam" id="PF00582">
    <property type="entry name" value="Usp"/>
    <property type="match status" value="1"/>
</dbReference>
<evidence type="ECO:0000256" key="10">
    <source>
        <dbReference type="ARBA" id="ARBA00022840"/>
    </source>
</evidence>
<keyword evidence="19" id="KW-1185">Reference proteome</keyword>